<reference evidence="2" key="1">
    <citation type="journal article" date="2013" name="Genome Biol.">
        <title>Reference genomes and transcriptomes of Nicotiana sylvestris and Nicotiana tomentosiformis.</title>
        <authorList>
            <person name="Sierro N."/>
            <person name="Battey J.N."/>
            <person name="Ouadi S."/>
            <person name="Bovet L."/>
            <person name="Goepfert S."/>
            <person name="Bakaher N."/>
            <person name="Peitsch M.C."/>
            <person name="Ivanov N.V."/>
        </authorList>
    </citation>
    <scope>NUCLEOTIDE SEQUENCE [LARGE SCALE GENOMIC DNA]</scope>
</reference>
<evidence type="ECO:0000313" key="2">
    <source>
        <dbReference type="Proteomes" id="UP000189701"/>
    </source>
</evidence>
<dbReference type="AlphaFoldDB" id="A0A1U7YG53"/>
<feature type="compositionally biased region" description="Low complexity" evidence="1">
    <location>
        <begin position="290"/>
        <end position="331"/>
    </location>
</feature>
<keyword evidence="2" id="KW-1185">Reference proteome</keyword>
<dbReference type="RefSeq" id="XP_009803087.1">
    <property type="nucleotide sequence ID" value="XM_009804785.1"/>
</dbReference>
<feature type="compositionally biased region" description="Polar residues" evidence="1">
    <location>
        <begin position="271"/>
        <end position="282"/>
    </location>
</feature>
<evidence type="ECO:0000256" key="1">
    <source>
        <dbReference type="SAM" id="MobiDB-lite"/>
    </source>
</evidence>
<dbReference type="PANTHER" id="PTHR34222">
    <property type="entry name" value="GAG_PRE-INTEGRS DOMAIN-CONTAINING PROTEIN"/>
    <property type="match status" value="1"/>
</dbReference>
<evidence type="ECO:0000313" key="3">
    <source>
        <dbReference type="RefSeq" id="XP_009803087.1"/>
    </source>
</evidence>
<reference evidence="3" key="2">
    <citation type="submission" date="2025-08" db="UniProtKB">
        <authorList>
            <consortium name="RefSeq"/>
        </authorList>
    </citation>
    <scope>IDENTIFICATION</scope>
    <source>
        <tissue evidence="3">Leaf</tissue>
    </source>
</reference>
<protein>
    <submittedName>
        <fullName evidence="3">Uncharacterized protein LOC104248518</fullName>
    </submittedName>
</protein>
<proteinExistence type="predicted"/>
<gene>
    <name evidence="3" type="primary">LOC104248518</name>
</gene>
<sequence>MNTISPSLISSVIYASDAYTVWEDLKKRFDRDNASRACYLHKEIAILTQGISYVSVHYTKLRELWDEYETLTPPPTCGCAESRKYVEHYQIQKLYQFLTGLNESYENAKNHVLMTRPLPNLNQAYAMIVNVKSQRIDEKCVFDEGNEAAMMSNKGYSGGQTNNNPNGWFIGGYNSEGQNKWKGGTPNAQANSVTSYGVSTSDIQGQGHQTPVTSPAHFFTQEQYQQIQHLLNKDKEAEPVASAVTAGTTELVEQSTQPAVDLNDVEYPAASPSQFPTTTPGQHSIDAVESPSSSLSSISIPSNLGQPILSSPSSLPLSAGAPSSPSLALRK</sequence>
<dbReference type="PANTHER" id="PTHR34222:SF82">
    <property type="entry name" value="CCHC-TYPE DOMAIN-CONTAINING PROTEIN"/>
    <property type="match status" value="1"/>
</dbReference>
<organism evidence="2 3">
    <name type="scientific">Nicotiana sylvestris</name>
    <name type="common">Wood tobacco</name>
    <name type="synonym">South American tobacco</name>
    <dbReference type="NCBI Taxonomy" id="4096"/>
    <lineage>
        <taxon>Eukaryota</taxon>
        <taxon>Viridiplantae</taxon>
        <taxon>Streptophyta</taxon>
        <taxon>Embryophyta</taxon>
        <taxon>Tracheophyta</taxon>
        <taxon>Spermatophyta</taxon>
        <taxon>Magnoliopsida</taxon>
        <taxon>eudicotyledons</taxon>
        <taxon>Gunneridae</taxon>
        <taxon>Pentapetalae</taxon>
        <taxon>asterids</taxon>
        <taxon>lamiids</taxon>
        <taxon>Solanales</taxon>
        <taxon>Solanaceae</taxon>
        <taxon>Nicotianoideae</taxon>
        <taxon>Nicotianeae</taxon>
        <taxon>Nicotiana</taxon>
    </lineage>
</organism>
<name>A0A1U7YG53_NICSY</name>
<accession>A0A1U7YG53</accession>
<dbReference type="Proteomes" id="UP000189701">
    <property type="component" value="Unplaced"/>
</dbReference>
<feature type="region of interest" description="Disordered" evidence="1">
    <location>
        <begin position="267"/>
        <end position="331"/>
    </location>
</feature>